<dbReference type="STRING" id="1121322.SAMN02745136_00785"/>
<evidence type="ECO:0000256" key="2">
    <source>
        <dbReference type="PROSITE-ProRule" id="PRU00284"/>
    </source>
</evidence>
<dbReference type="GO" id="GO:0007165">
    <property type="term" value="P:signal transduction"/>
    <property type="evidence" value="ECO:0007669"/>
    <property type="project" value="UniProtKB-KW"/>
</dbReference>
<dbReference type="Pfam" id="PF00015">
    <property type="entry name" value="MCPsignal"/>
    <property type="match status" value="1"/>
</dbReference>
<keyword evidence="1 2" id="KW-0807">Transducer</keyword>
<dbReference type="GO" id="GO:0016020">
    <property type="term" value="C:membrane"/>
    <property type="evidence" value="ECO:0007669"/>
    <property type="project" value="InterPro"/>
</dbReference>
<feature type="domain" description="Methyl-accepting transducer" evidence="3">
    <location>
        <begin position="191"/>
        <end position="345"/>
    </location>
</feature>
<gene>
    <name evidence="4" type="ORF">SAMN02745136_00785</name>
</gene>
<evidence type="ECO:0000313" key="4">
    <source>
        <dbReference type="EMBL" id="SHJ76865.1"/>
    </source>
</evidence>
<dbReference type="Proteomes" id="UP000184386">
    <property type="component" value="Unassembled WGS sequence"/>
</dbReference>
<dbReference type="RefSeq" id="WP_073273169.1">
    <property type="nucleotide sequence ID" value="NZ_FRAC01000007.1"/>
</dbReference>
<sequence>MVSITNEKIDLKKLEIEDIIDIPTLQKFLDNFAVGMNCAAVSVNRTGQEITKPSHYRPFCSDYIHSNAIGDSRCADCHSYFGAESVKLGKPYIGKCHAGLIDFSAPIIIQGELLGTVLGGQVLDRTPDESAIRQVAREIELSEDELYNAAKRIDIVDSKSIEAAAEVLFIVVNALAQEGYSRIETELLSTNLANNFVEISKTVEILAESAQTITSNQQDLYSEISEIRTVTKEIEQVLNSISKVADTTKLIGLNASIEAARLGNDGRVFSVVASKIQKLSENTKVTTMHINTLNSKINEKINSTELNSRKTLEITEDQSAAMEELSATAQNSAELAERLRTFIES</sequence>
<dbReference type="Pfam" id="PF10114">
    <property type="entry name" value="PocR"/>
    <property type="match status" value="1"/>
</dbReference>
<proteinExistence type="predicted"/>
<dbReference type="AlphaFoldDB" id="A0A1M6M0A8"/>
<reference evidence="4 5" key="1">
    <citation type="submission" date="2016-11" db="EMBL/GenBank/DDBJ databases">
        <authorList>
            <person name="Jaros S."/>
            <person name="Januszkiewicz K."/>
            <person name="Wedrychowicz H."/>
        </authorList>
    </citation>
    <scope>NUCLEOTIDE SEQUENCE [LARGE SCALE GENOMIC DNA]</scope>
    <source>
        <strain evidence="4 5">DSM 15929</strain>
    </source>
</reference>
<evidence type="ECO:0000256" key="1">
    <source>
        <dbReference type="ARBA" id="ARBA00023224"/>
    </source>
</evidence>
<evidence type="ECO:0000259" key="3">
    <source>
        <dbReference type="PROSITE" id="PS50111"/>
    </source>
</evidence>
<dbReference type="PANTHER" id="PTHR32089:SF112">
    <property type="entry name" value="LYSOZYME-LIKE PROTEIN-RELATED"/>
    <property type="match status" value="1"/>
</dbReference>
<dbReference type="InterPro" id="IPR018771">
    <property type="entry name" value="PocR_dom"/>
</dbReference>
<protein>
    <submittedName>
        <fullName evidence="4">Ligand-binding sensor domain-containing protein</fullName>
    </submittedName>
</protein>
<dbReference type="SUPFAM" id="SSF58104">
    <property type="entry name" value="Methyl-accepting chemotaxis protein (MCP) signaling domain"/>
    <property type="match status" value="1"/>
</dbReference>
<dbReference type="InterPro" id="IPR004089">
    <property type="entry name" value="MCPsignal_dom"/>
</dbReference>
<keyword evidence="5" id="KW-1185">Reference proteome</keyword>
<dbReference type="Gene3D" id="1.10.287.950">
    <property type="entry name" value="Methyl-accepting chemotaxis protein"/>
    <property type="match status" value="1"/>
</dbReference>
<organism evidence="4 5">
    <name type="scientific">Anaerocolumna jejuensis DSM 15929</name>
    <dbReference type="NCBI Taxonomy" id="1121322"/>
    <lineage>
        <taxon>Bacteria</taxon>
        <taxon>Bacillati</taxon>
        <taxon>Bacillota</taxon>
        <taxon>Clostridia</taxon>
        <taxon>Lachnospirales</taxon>
        <taxon>Lachnospiraceae</taxon>
        <taxon>Anaerocolumna</taxon>
    </lineage>
</organism>
<dbReference type="PROSITE" id="PS50111">
    <property type="entry name" value="CHEMOTAXIS_TRANSDUC_2"/>
    <property type="match status" value="1"/>
</dbReference>
<accession>A0A1M6M0A8</accession>
<dbReference type="PANTHER" id="PTHR32089">
    <property type="entry name" value="METHYL-ACCEPTING CHEMOTAXIS PROTEIN MCPB"/>
    <property type="match status" value="1"/>
</dbReference>
<dbReference type="EMBL" id="FRAC01000007">
    <property type="protein sequence ID" value="SHJ76865.1"/>
    <property type="molecule type" value="Genomic_DNA"/>
</dbReference>
<name>A0A1M6M0A8_9FIRM</name>
<evidence type="ECO:0000313" key="5">
    <source>
        <dbReference type="Proteomes" id="UP000184386"/>
    </source>
</evidence>